<gene>
    <name evidence="5" type="ORF">C5Q98_00270</name>
</gene>
<keyword evidence="3" id="KW-0804">Transcription</keyword>
<dbReference type="GO" id="GO:0043565">
    <property type="term" value="F:sequence-specific DNA binding"/>
    <property type="evidence" value="ECO:0007669"/>
    <property type="project" value="InterPro"/>
</dbReference>
<dbReference type="InterPro" id="IPR018062">
    <property type="entry name" value="HTH_AraC-typ_CS"/>
</dbReference>
<dbReference type="Gene3D" id="1.10.10.60">
    <property type="entry name" value="Homeodomain-like"/>
    <property type="match status" value="2"/>
</dbReference>
<dbReference type="Proteomes" id="UP000237947">
    <property type="component" value="Chromosome"/>
</dbReference>
<dbReference type="EMBL" id="CP027226">
    <property type="protein sequence ID" value="AVM41758.1"/>
    <property type="molecule type" value="Genomic_DNA"/>
</dbReference>
<dbReference type="AlphaFoldDB" id="A0A2S0KL48"/>
<accession>A0A2S0KL48</accession>
<feature type="domain" description="HTH araC/xylS-type" evidence="4">
    <location>
        <begin position="187"/>
        <end position="285"/>
    </location>
</feature>
<dbReference type="PANTHER" id="PTHR43280:SF28">
    <property type="entry name" value="HTH-TYPE TRANSCRIPTIONAL ACTIVATOR RHAS"/>
    <property type="match status" value="1"/>
</dbReference>
<dbReference type="OrthoDB" id="9772063at2"/>
<evidence type="ECO:0000313" key="5">
    <source>
        <dbReference type="EMBL" id="AVM41758.1"/>
    </source>
</evidence>
<dbReference type="GO" id="GO:0003700">
    <property type="term" value="F:DNA-binding transcription factor activity"/>
    <property type="evidence" value="ECO:0007669"/>
    <property type="project" value="InterPro"/>
</dbReference>
<evidence type="ECO:0000259" key="4">
    <source>
        <dbReference type="PROSITE" id="PS01124"/>
    </source>
</evidence>
<dbReference type="PROSITE" id="PS01124">
    <property type="entry name" value="HTH_ARAC_FAMILY_2"/>
    <property type="match status" value="1"/>
</dbReference>
<keyword evidence="6" id="KW-1185">Reference proteome</keyword>
<dbReference type="PANTHER" id="PTHR43280">
    <property type="entry name" value="ARAC-FAMILY TRANSCRIPTIONAL REGULATOR"/>
    <property type="match status" value="1"/>
</dbReference>
<dbReference type="KEGG" id="fsa:C5Q98_00270"/>
<keyword evidence="1" id="KW-0805">Transcription regulation</keyword>
<dbReference type="RefSeq" id="WP_106011746.1">
    <property type="nucleotide sequence ID" value="NZ_CP027226.1"/>
</dbReference>
<dbReference type="InterPro" id="IPR009057">
    <property type="entry name" value="Homeodomain-like_sf"/>
</dbReference>
<evidence type="ECO:0000313" key="6">
    <source>
        <dbReference type="Proteomes" id="UP000237947"/>
    </source>
</evidence>
<dbReference type="SUPFAM" id="SSF46689">
    <property type="entry name" value="Homeodomain-like"/>
    <property type="match status" value="1"/>
</dbReference>
<sequence>MQSMSFSKTFKDKAENSKINKISSLKNIYMYTFSKHLGKTEFVKSDTYYLIFLNKGEIYINGKNNEKFHLSLDSNNENERSVIFLKAGVEFQITNNKDNSEVVFLSLSSSNASMFLSLINDPIKLIYDKQEIISDYIIFLLNYFDKNSSNLDPYHLETFCIQFLYNIRKTILLEEEYKTSKIPREFEMIKNYIDSNFFEKLDLEKLAKVGNITVNQLSNNFSKYYKCAPIQHLNQTRLLRAKFLLETTDKKIHEIGEMVGIPNTNHFINLFKDKFAITPFKYQQTFRQNNK</sequence>
<dbReference type="InterPro" id="IPR018060">
    <property type="entry name" value="HTH_AraC"/>
</dbReference>
<evidence type="ECO:0000256" key="1">
    <source>
        <dbReference type="ARBA" id="ARBA00023015"/>
    </source>
</evidence>
<name>A0A2S0KL48_9FIRM</name>
<organism evidence="5 6">
    <name type="scientific">Fastidiosipila sanguinis</name>
    <dbReference type="NCBI Taxonomy" id="236753"/>
    <lineage>
        <taxon>Bacteria</taxon>
        <taxon>Bacillati</taxon>
        <taxon>Bacillota</taxon>
        <taxon>Clostridia</taxon>
        <taxon>Eubacteriales</taxon>
        <taxon>Oscillospiraceae</taxon>
        <taxon>Fastidiosipila</taxon>
    </lineage>
</organism>
<dbReference type="Pfam" id="PF12833">
    <property type="entry name" value="HTH_18"/>
    <property type="match status" value="1"/>
</dbReference>
<reference evidence="6" key="1">
    <citation type="submission" date="2018-02" db="EMBL/GenBank/DDBJ databases">
        <authorList>
            <person name="Holder M.E."/>
            <person name="Ajami N.J."/>
            <person name="Petrosino J.F."/>
        </authorList>
    </citation>
    <scope>NUCLEOTIDE SEQUENCE [LARGE SCALE GENOMIC DNA]</scope>
    <source>
        <strain evidence="6">CCUG 47711</strain>
    </source>
</reference>
<dbReference type="PROSITE" id="PS00041">
    <property type="entry name" value="HTH_ARAC_FAMILY_1"/>
    <property type="match status" value="1"/>
</dbReference>
<dbReference type="SMART" id="SM00342">
    <property type="entry name" value="HTH_ARAC"/>
    <property type="match status" value="1"/>
</dbReference>
<proteinExistence type="predicted"/>
<evidence type="ECO:0000256" key="3">
    <source>
        <dbReference type="ARBA" id="ARBA00023163"/>
    </source>
</evidence>
<evidence type="ECO:0000256" key="2">
    <source>
        <dbReference type="ARBA" id="ARBA00023125"/>
    </source>
</evidence>
<protein>
    <recommendedName>
        <fullName evidence="4">HTH araC/xylS-type domain-containing protein</fullName>
    </recommendedName>
</protein>
<keyword evidence="2" id="KW-0238">DNA-binding</keyword>